<accession>A0A167USJ2</accession>
<organism evidence="1 2">
    <name type="scientific">Athelia psychrophila</name>
    <dbReference type="NCBI Taxonomy" id="1759441"/>
    <lineage>
        <taxon>Eukaryota</taxon>
        <taxon>Fungi</taxon>
        <taxon>Dikarya</taxon>
        <taxon>Basidiomycota</taxon>
        <taxon>Agaricomycotina</taxon>
        <taxon>Agaricomycetes</taxon>
        <taxon>Agaricomycetidae</taxon>
        <taxon>Atheliales</taxon>
        <taxon>Atheliaceae</taxon>
        <taxon>Athelia</taxon>
    </lineage>
</organism>
<proteinExistence type="predicted"/>
<protein>
    <submittedName>
        <fullName evidence="1">Uncharacterized protein</fullName>
    </submittedName>
</protein>
<keyword evidence="2" id="KW-1185">Reference proteome</keyword>
<dbReference type="Proteomes" id="UP000076532">
    <property type="component" value="Unassembled WGS sequence"/>
</dbReference>
<evidence type="ECO:0000313" key="2">
    <source>
        <dbReference type="Proteomes" id="UP000076532"/>
    </source>
</evidence>
<reference evidence="1 2" key="1">
    <citation type="journal article" date="2016" name="Mol. Biol. Evol.">
        <title>Comparative Genomics of Early-Diverging Mushroom-Forming Fungi Provides Insights into the Origins of Lignocellulose Decay Capabilities.</title>
        <authorList>
            <person name="Nagy L.G."/>
            <person name="Riley R."/>
            <person name="Tritt A."/>
            <person name="Adam C."/>
            <person name="Daum C."/>
            <person name="Floudas D."/>
            <person name="Sun H."/>
            <person name="Yadav J.S."/>
            <person name="Pangilinan J."/>
            <person name="Larsson K.H."/>
            <person name="Matsuura K."/>
            <person name="Barry K."/>
            <person name="Labutti K."/>
            <person name="Kuo R."/>
            <person name="Ohm R.A."/>
            <person name="Bhattacharya S.S."/>
            <person name="Shirouzu T."/>
            <person name="Yoshinaga Y."/>
            <person name="Martin F.M."/>
            <person name="Grigoriev I.V."/>
            <person name="Hibbett D.S."/>
        </authorList>
    </citation>
    <scope>NUCLEOTIDE SEQUENCE [LARGE SCALE GENOMIC DNA]</scope>
    <source>
        <strain evidence="1 2">CBS 109695</strain>
    </source>
</reference>
<evidence type="ECO:0000313" key="1">
    <source>
        <dbReference type="EMBL" id="KZP04254.1"/>
    </source>
</evidence>
<dbReference type="EMBL" id="KV417943">
    <property type="protein sequence ID" value="KZP04254.1"/>
    <property type="molecule type" value="Genomic_DNA"/>
</dbReference>
<name>A0A167USJ2_9AGAM</name>
<dbReference type="AlphaFoldDB" id="A0A167USJ2"/>
<gene>
    <name evidence="1" type="ORF">FIBSPDRAFT_421067</name>
</gene>
<sequence>MIISITRVCTISRNACATPILITMPFSIFFCCATRGYNSALCIDIDISKAGLLFLILTCEGYVLLAARQLHDALLRPPHVRRFLHASGHDAELQVLVGVYSGSILRSRLKHAPLTSGSASRLHVVRHEPLLCCFMNSRPTYPMCYHCIDEDGLGIDACCLISCGLPVAGLYCLTRWMKRCDTISILRRNKPLYKYKGTHQ</sequence>